<evidence type="ECO:0000313" key="3">
    <source>
        <dbReference type="EMBL" id="PYE12717.1"/>
    </source>
</evidence>
<dbReference type="PANTHER" id="PTHR30547:SF5">
    <property type="entry name" value="NUCLEASE YHCG-RELATED"/>
    <property type="match status" value="1"/>
</dbReference>
<dbReference type="InterPro" id="IPR053148">
    <property type="entry name" value="PD-DEXK-like_domain"/>
</dbReference>
<evidence type="ECO:0000313" key="4">
    <source>
        <dbReference type="Proteomes" id="UP000247772"/>
    </source>
</evidence>
<organism evidence="3 4">
    <name type="scientific">Paraburkholderia silvatlantica</name>
    <dbReference type="NCBI Taxonomy" id="321895"/>
    <lineage>
        <taxon>Bacteria</taxon>
        <taxon>Pseudomonadati</taxon>
        <taxon>Pseudomonadota</taxon>
        <taxon>Betaproteobacteria</taxon>
        <taxon>Burkholderiales</taxon>
        <taxon>Burkholderiaceae</taxon>
        <taxon>Paraburkholderia</taxon>
    </lineage>
</organism>
<dbReference type="InterPro" id="IPR011856">
    <property type="entry name" value="tRNA_endonuc-like_dom_sf"/>
</dbReference>
<dbReference type="PANTHER" id="PTHR30547">
    <property type="entry name" value="UNCHARACTERIZED PROTEIN YHCG-RELATED"/>
    <property type="match status" value="1"/>
</dbReference>
<dbReference type="RefSeq" id="WP_110857889.1">
    <property type="nucleotide sequence ID" value="NZ_QJSQ01000053.1"/>
</dbReference>
<proteinExistence type="predicted"/>
<accession>A0A2V4TIN0</accession>
<reference evidence="3 4" key="1">
    <citation type="submission" date="2018-06" db="EMBL/GenBank/DDBJ databases">
        <title>Genomic Encyclopedia of Type Strains, Phase IV (KMG-V): Genome sequencing to study the core and pangenomes of soil and plant-associated prokaryotes.</title>
        <authorList>
            <person name="Whitman W."/>
        </authorList>
    </citation>
    <scope>NUCLEOTIDE SEQUENCE [LARGE SCALE GENOMIC DNA]</scope>
    <source>
        <strain evidence="3 4">SRCL-318</strain>
    </source>
</reference>
<keyword evidence="3" id="KW-0255">Endonuclease</keyword>
<dbReference type="Proteomes" id="UP000247772">
    <property type="component" value="Unassembled WGS sequence"/>
</dbReference>
<dbReference type="Pfam" id="PF06250">
    <property type="entry name" value="YhcG_C"/>
    <property type="match status" value="1"/>
</dbReference>
<keyword evidence="3" id="KW-0378">Hydrolase</keyword>
<sequence>MTKPVILPGDYAGLHDGVVRVVESARQAAARNVNAVMTAAYWEIGRRIVGSEQGGRARAGYGQALIAHLADDLTRRFGRGFGRANLASMRAFYLAWPENEIFQTLSGKSEAPNLQTPSGKLPSAGGAVTAGATTPDYLSLASRFTLPWSAYVRLLSVKTEAARTFYETEALRQGWSVRQLDRQLGSQLYERLALSRNKAALLSKAGDAQPGDVVTPEEAIRDPFVLEFLDIRDEYSESDLEAALIQHLADFLLELGDDFAFLGRQRRLRIDDTWFRVDLVFFHRGLKCLVIIDLKVGRFSYADAGQMHLYLNYAREHWMKPGENPPVGLILCAEKGAAEAHYALDNLPNKILAAEYRTVLPDETLIAEELERTRVALEERKQSARFDEGAPES</sequence>
<dbReference type="GO" id="GO:0004519">
    <property type="term" value="F:endonuclease activity"/>
    <property type="evidence" value="ECO:0007669"/>
    <property type="project" value="UniProtKB-KW"/>
</dbReference>
<dbReference type="Gene3D" id="3.40.1350.10">
    <property type="match status" value="1"/>
</dbReference>
<dbReference type="EMBL" id="QJSQ01000053">
    <property type="protein sequence ID" value="PYE12717.1"/>
    <property type="molecule type" value="Genomic_DNA"/>
</dbReference>
<evidence type="ECO:0000259" key="1">
    <source>
        <dbReference type="Pfam" id="PF06250"/>
    </source>
</evidence>
<dbReference type="AlphaFoldDB" id="A0A2V4TIN0"/>
<evidence type="ECO:0000259" key="2">
    <source>
        <dbReference type="Pfam" id="PF17761"/>
    </source>
</evidence>
<dbReference type="Pfam" id="PF17761">
    <property type="entry name" value="DUF1016_N"/>
    <property type="match status" value="1"/>
</dbReference>
<dbReference type="InterPro" id="IPR009362">
    <property type="entry name" value="YhcG_C"/>
</dbReference>
<dbReference type="OrthoDB" id="9801263at2"/>
<protein>
    <submittedName>
        <fullName evidence="3">Putative nuclease of restriction endonuclease-like (RecB) superfamily</fullName>
    </submittedName>
</protein>
<feature type="domain" description="YhcG N-terminal" evidence="2">
    <location>
        <begin position="18"/>
        <end position="191"/>
    </location>
</feature>
<feature type="domain" description="YhcG PDDEXK nuclease" evidence="1">
    <location>
        <begin position="218"/>
        <end position="364"/>
    </location>
</feature>
<dbReference type="GO" id="GO:0003676">
    <property type="term" value="F:nucleic acid binding"/>
    <property type="evidence" value="ECO:0007669"/>
    <property type="project" value="InterPro"/>
</dbReference>
<comment type="caution">
    <text evidence="3">The sequence shown here is derived from an EMBL/GenBank/DDBJ whole genome shotgun (WGS) entry which is preliminary data.</text>
</comment>
<gene>
    <name evidence="3" type="ORF">C7410_15325</name>
</gene>
<name>A0A2V4TIN0_9BURK</name>
<keyword evidence="3" id="KW-0540">Nuclease</keyword>
<dbReference type="InterPro" id="IPR041527">
    <property type="entry name" value="YhcG_N"/>
</dbReference>